<dbReference type="EMBL" id="CAFZ01000112">
    <property type="protein sequence ID" value="CCA71271.1"/>
    <property type="molecule type" value="Genomic_DNA"/>
</dbReference>
<feature type="compositionally biased region" description="Gly residues" evidence="1">
    <location>
        <begin position="266"/>
        <end position="276"/>
    </location>
</feature>
<dbReference type="AlphaFoldDB" id="G4TIW6"/>
<feature type="compositionally biased region" description="Polar residues" evidence="1">
    <location>
        <begin position="245"/>
        <end position="262"/>
    </location>
</feature>
<proteinExistence type="predicted"/>
<feature type="compositionally biased region" description="Low complexity" evidence="1">
    <location>
        <begin position="321"/>
        <end position="335"/>
    </location>
</feature>
<name>G4TIW6_SERID</name>
<organism evidence="2 3">
    <name type="scientific">Serendipita indica (strain DSM 11827)</name>
    <name type="common">Root endophyte fungus</name>
    <name type="synonym">Piriformospora indica</name>
    <dbReference type="NCBI Taxonomy" id="1109443"/>
    <lineage>
        <taxon>Eukaryota</taxon>
        <taxon>Fungi</taxon>
        <taxon>Dikarya</taxon>
        <taxon>Basidiomycota</taxon>
        <taxon>Agaricomycotina</taxon>
        <taxon>Agaricomycetes</taxon>
        <taxon>Sebacinales</taxon>
        <taxon>Serendipitaceae</taxon>
        <taxon>Serendipita</taxon>
    </lineage>
</organism>
<dbReference type="Proteomes" id="UP000007148">
    <property type="component" value="Unassembled WGS sequence"/>
</dbReference>
<feature type="compositionally biased region" description="Gly residues" evidence="1">
    <location>
        <begin position="336"/>
        <end position="347"/>
    </location>
</feature>
<keyword evidence="3" id="KW-1185">Reference proteome</keyword>
<dbReference type="OrthoDB" id="3196294at2759"/>
<dbReference type="HOGENOM" id="CLU_500687_0_0_1"/>
<reference evidence="2 3" key="1">
    <citation type="journal article" date="2011" name="PLoS Pathog.">
        <title>Endophytic Life Strategies Decoded by Genome and Transcriptome Analyses of the Mutualistic Root Symbiont Piriformospora indica.</title>
        <authorList>
            <person name="Zuccaro A."/>
            <person name="Lahrmann U."/>
            <person name="Guldener U."/>
            <person name="Langen G."/>
            <person name="Pfiffi S."/>
            <person name="Biedenkopf D."/>
            <person name="Wong P."/>
            <person name="Samans B."/>
            <person name="Grimm C."/>
            <person name="Basiewicz M."/>
            <person name="Murat C."/>
            <person name="Martin F."/>
            <person name="Kogel K.H."/>
        </authorList>
    </citation>
    <scope>NUCLEOTIDE SEQUENCE [LARGE SCALE GENOMIC DNA]</scope>
    <source>
        <strain evidence="2 3">DSM 11827</strain>
    </source>
</reference>
<feature type="compositionally biased region" description="Basic and acidic residues" evidence="1">
    <location>
        <begin position="448"/>
        <end position="463"/>
    </location>
</feature>
<feature type="compositionally biased region" description="Polar residues" evidence="1">
    <location>
        <begin position="1"/>
        <end position="10"/>
    </location>
</feature>
<accession>G4TIW6</accession>
<evidence type="ECO:0000313" key="3">
    <source>
        <dbReference type="Proteomes" id="UP000007148"/>
    </source>
</evidence>
<dbReference type="InParanoid" id="G4TIW6"/>
<comment type="caution">
    <text evidence="2">The sequence shown here is derived from an EMBL/GenBank/DDBJ whole genome shotgun (WGS) entry which is preliminary data.</text>
</comment>
<feature type="region of interest" description="Disordered" evidence="1">
    <location>
        <begin position="1"/>
        <end position="140"/>
    </location>
</feature>
<feature type="compositionally biased region" description="Low complexity" evidence="1">
    <location>
        <begin position="56"/>
        <end position="67"/>
    </location>
</feature>
<sequence length="544" mass="57868">MHGSAMQSAITLAVGGSRNPSRNPSPAPSPQQRPRSVQDNRDISPSRRILSNIGGSVKHAASAVAHSIPSRSKMNAEFRGRSRSPARSRSPQIVQIPRDRSRSRSRPRSTIFDDPYIHPVQRQPEDIQIGPDLSFGGSSENIDADGAFASRGRMPVRNSMAMSQMTGRSSPISQMSILSMGPSGALGLSRGGEGRELGLATYPNVSATNLSMIEEERGRHSSYNRSPSPDFPHQPMPGFGHEGLSSFSGRPSAGQRQYSDSTIGVRGAGEDLGGGWEQNSRHPPHTPSSIAGPAAPVKTPRPMDPNHPWSKRPTPSKLMMPALLSPQSQASSSKGGFAGIGAGGGYGAHRRAASASVTGLGLGGPPSFASPQASFRYSVAGSVAGSETGKPPIAPKPQPPVRRSKTGAIILDDPPPNENSPYQNPGHVATRSWSGEQRQIGRTMPSRSRGDSNTHLVTVEERSPYIQGPEARGSTGSIQSVHSNRLKFDENNYVDPAFLIEPDIRTAVEQTLAQPPPPADEPPKAVTAKRAKRVSNVLRFGKKK</sequence>
<protein>
    <submittedName>
        <fullName evidence="2">Uncharacterized protein</fullName>
    </submittedName>
</protein>
<evidence type="ECO:0000313" key="2">
    <source>
        <dbReference type="EMBL" id="CCA71271.1"/>
    </source>
</evidence>
<feature type="region of interest" description="Disordered" evidence="1">
    <location>
        <begin position="512"/>
        <end position="544"/>
    </location>
</feature>
<evidence type="ECO:0000256" key="1">
    <source>
        <dbReference type="SAM" id="MobiDB-lite"/>
    </source>
</evidence>
<feature type="compositionally biased region" description="Basic and acidic residues" evidence="1">
    <location>
        <begin position="36"/>
        <end position="45"/>
    </location>
</feature>
<gene>
    <name evidence="2" type="ORF">PIIN_05210</name>
</gene>
<feature type="region of interest" description="Disordered" evidence="1">
    <location>
        <begin position="215"/>
        <end position="478"/>
    </location>
</feature>